<dbReference type="EMBL" id="MT141616">
    <property type="protein sequence ID" value="QJA68425.1"/>
    <property type="molecule type" value="Genomic_DNA"/>
</dbReference>
<accession>A0A6M3JGZ5</accession>
<evidence type="ECO:0000313" key="2">
    <source>
        <dbReference type="EMBL" id="QJA96617.1"/>
    </source>
</evidence>
<name>A0A6M3JGZ5_9ZZZZ</name>
<reference evidence="1" key="1">
    <citation type="submission" date="2020-03" db="EMBL/GenBank/DDBJ databases">
        <title>The deep terrestrial virosphere.</title>
        <authorList>
            <person name="Holmfeldt K."/>
            <person name="Nilsson E."/>
            <person name="Simone D."/>
            <person name="Lopez-Fernandez M."/>
            <person name="Wu X."/>
            <person name="de Brujin I."/>
            <person name="Lundin D."/>
            <person name="Andersson A."/>
            <person name="Bertilsson S."/>
            <person name="Dopson M."/>
        </authorList>
    </citation>
    <scope>NUCLEOTIDE SEQUENCE</scope>
    <source>
        <strain evidence="1">MM415A06790</strain>
        <strain evidence="2">MM415B07870</strain>
    </source>
</reference>
<protein>
    <submittedName>
        <fullName evidence="1">Uncharacterized protein</fullName>
    </submittedName>
</protein>
<dbReference type="AlphaFoldDB" id="A0A6M3JGZ5"/>
<sequence>MKSYEIYWKDLNVEAQERLKEMYHENIDLAPLAIIDIEDEN</sequence>
<proteinExistence type="predicted"/>
<evidence type="ECO:0000313" key="1">
    <source>
        <dbReference type="EMBL" id="QJA68425.1"/>
    </source>
</evidence>
<dbReference type="EMBL" id="MT143417">
    <property type="protein sequence ID" value="QJA96617.1"/>
    <property type="molecule type" value="Genomic_DNA"/>
</dbReference>
<gene>
    <name evidence="1" type="ORF">MM415A06790_0005</name>
    <name evidence="2" type="ORF">MM415B07870_0009</name>
</gene>
<organism evidence="1">
    <name type="scientific">viral metagenome</name>
    <dbReference type="NCBI Taxonomy" id="1070528"/>
    <lineage>
        <taxon>unclassified sequences</taxon>
        <taxon>metagenomes</taxon>
        <taxon>organismal metagenomes</taxon>
    </lineage>
</organism>